<dbReference type="InterPro" id="IPR002028">
    <property type="entry name" value="Trp_synthase_suA"/>
</dbReference>
<dbReference type="InterPro" id="IPR018204">
    <property type="entry name" value="Trp_synthase_alpha_AS"/>
</dbReference>
<dbReference type="GO" id="GO:0004834">
    <property type="term" value="F:tryptophan synthase activity"/>
    <property type="evidence" value="ECO:0007669"/>
    <property type="project" value="UniProtKB-EC"/>
</dbReference>
<dbReference type="SUPFAM" id="SSF51366">
    <property type="entry name" value="Ribulose-phoshate binding barrel"/>
    <property type="match status" value="1"/>
</dbReference>
<accession>A0A3B1CLS3</accession>
<comment type="pathway">
    <text evidence="2">Amino-acid biosynthesis; L-tryptophan biosynthesis; L-tryptophan from chorismate: step 5/5.</text>
</comment>
<evidence type="ECO:0000256" key="7">
    <source>
        <dbReference type="ARBA" id="ARBA00023141"/>
    </source>
</evidence>
<proteinExistence type="inferred from homology"/>
<reference evidence="10" key="1">
    <citation type="submission" date="2018-06" db="EMBL/GenBank/DDBJ databases">
        <authorList>
            <person name="Zhirakovskaya E."/>
        </authorList>
    </citation>
    <scope>NUCLEOTIDE SEQUENCE</scope>
</reference>
<dbReference type="PROSITE" id="PS00167">
    <property type="entry name" value="TRP_SYNTHASE_ALPHA"/>
    <property type="match status" value="1"/>
</dbReference>
<gene>
    <name evidence="10" type="ORF">MNBD_NITROSPINAE05-872</name>
</gene>
<sequence length="267" mass="28250">MSRIQSCFQTLKEKSQKALVAFITAGDPDLPTTGKIFSIIEKSGADIIELGVPFSDPLADGPVIQAASQRALENGTTLKKIIQLVAEIRKGSELPIVLMTSYNPVFAYGQKQFVDDALNAGVDGVIIPDLPPEEAGDFDGHAKKQGLDMIHLLAPTSTEDRIRLIADESRGFIYYVSLTGTTGVKTQVSDNLEAKVQAIKKVAELPVLVGFGISGPDQAQKAAAVSDGVIVGSAIVRLIEQNSNSADMEAKVGDFVASVKQAISNPG</sequence>
<evidence type="ECO:0000313" key="10">
    <source>
        <dbReference type="EMBL" id="VAX31109.1"/>
    </source>
</evidence>
<dbReference type="InterPro" id="IPR013785">
    <property type="entry name" value="Aldolase_TIM"/>
</dbReference>
<evidence type="ECO:0000256" key="2">
    <source>
        <dbReference type="ARBA" id="ARBA00004733"/>
    </source>
</evidence>
<dbReference type="EC" id="4.2.1.20" evidence="4"/>
<name>A0A3B1CLS3_9ZZZZ</name>
<evidence type="ECO:0000256" key="8">
    <source>
        <dbReference type="ARBA" id="ARBA00023239"/>
    </source>
</evidence>
<dbReference type="InterPro" id="IPR011060">
    <property type="entry name" value="RibuloseP-bd_barrel"/>
</dbReference>
<protein>
    <recommendedName>
        <fullName evidence="4">tryptophan synthase</fullName>
        <ecNumber evidence="4">4.2.1.20</ecNumber>
    </recommendedName>
</protein>
<keyword evidence="5" id="KW-0028">Amino-acid biosynthesis</keyword>
<organism evidence="10">
    <name type="scientific">hydrothermal vent metagenome</name>
    <dbReference type="NCBI Taxonomy" id="652676"/>
    <lineage>
        <taxon>unclassified sequences</taxon>
        <taxon>metagenomes</taxon>
        <taxon>ecological metagenomes</taxon>
    </lineage>
</organism>
<evidence type="ECO:0000256" key="5">
    <source>
        <dbReference type="ARBA" id="ARBA00022605"/>
    </source>
</evidence>
<evidence type="ECO:0000256" key="3">
    <source>
        <dbReference type="ARBA" id="ARBA00011270"/>
    </source>
</evidence>
<comment type="function">
    <text evidence="1">The alpha subunit is responsible for the aldol cleavage of indoleglycerol phosphate to indole and glyceraldehyde 3-phosphate.</text>
</comment>
<dbReference type="NCBIfam" id="TIGR00262">
    <property type="entry name" value="trpA"/>
    <property type="match status" value="1"/>
</dbReference>
<dbReference type="PANTHER" id="PTHR43406:SF1">
    <property type="entry name" value="TRYPTOPHAN SYNTHASE ALPHA CHAIN, CHLOROPLASTIC"/>
    <property type="match status" value="1"/>
</dbReference>
<dbReference type="CDD" id="cd04724">
    <property type="entry name" value="Tryptophan_synthase_alpha"/>
    <property type="match status" value="1"/>
</dbReference>
<dbReference type="AlphaFoldDB" id="A0A3B1CLS3"/>
<evidence type="ECO:0000256" key="1">
    <source>
        <dbReference type="ARBA" id="ARBA00003365"/>
    </source>
</evidence>
<dbReference type="HAMAP" id="MF_00131">
    <property type="entry name" value="Trp_synth_alpha"/>
    <property type="match status" value="1"/>
</dbReference>
<dbReference type="EMBL" id="UOGG01000142">
    <property type="protein sequence ID" value="VAX31109.1"/>
    <property type="molecule type" value="Genomic_DNA"/>
</dbReference>
<evidence type="ECO:0000256" key="9">
    <source>
        <dbReference type="ARBA" id="ARBA00049047"/>
    </source>
</evidence>
<evidence type="ECO:0000256" key="6">
    <source>
        <dbReference type="ARBA" id="ARBA00022822"/>
    </source>
</evidence>
<keyword evidence="7" id="KW-0057">Aromatic amino acid biosynthesis</keyword>
<keyword evidence="6" id="KW-0822">Tryptophan biosynthesis</keyword>
<evidence type="ECO:0000256" key="4">
    <source>
        <dbReference type="ARBA" id="ARBA00012043"/>
    </source>
</evidence>
<dbReference type="GO" id="GO:0005829">
    <property type="term" value="C:cytosol"/>
    <property type="evidence" value="ECO:0007669"/>
    <property type="project" value="TreeGrafter"/>
</dbReference>
<dbReference type="Pfam" id="PF00290">
    <property type="entry name" value="Trp_syntA"/>
    <property type="match status" value="1"/>
</dbReference>
<dbReference type="PANTHER" id="PTHR43406">
    <property type="entry name" value="TRYPTOPHAN SYNTHASE, ALPHA CHAIN"/>
    <property type="match status" value="1"/>
</dbReference>
<dbReference type="Gene3D" id="3.20.20.70">
    <property type="entry name" value="Aldolase class I"/>
    <property type="match status" value="1"/>
</dbReference>
<dbReference type="FunFam" id="3.20.20.70:FF:000037">
    <property type="entry name" value="Tryptophan synthase alpha chain"/>
    <property type="match status" value="1"/>
</dbReference>
<dbReference type="UniPathway" id="UPA00035">
    <property type="reaction ID" value="UER00044"/>
</dbReference>
<comment type="subunit">
    <text evidence="3">Tetramer of two alpha and two beta chains.</text>
</comment>
<comment type="catalytic activity">
    <reaction evidence="9">
        <text>(1S,2R)-1-C-(indol-3-yl)glycerol 3-phosphate + L-serine = D-glyceraldehyde 3-phosphate + L-tryptophan + H2O</text>
        <dbReference type="Rhea" id="RHEA:10532"/>
        <dbReference type="ChEBI" id="CHEBI:15377"/>
        <dbReference type="ChEBI" id="CHEBI:33384"/>
        <dbReference type="ChEBI" id="CHEBI:57912"/>
        <dbReference type="ChEBI" id="CHEBI:58866"/>
        <dbReference type="ChEBI" id="CHEBI:59776"/>
        <dbReference type="EC" id="4.2.1.20"/>
    </reaction>
</comment>
<keyword evidence="8 10" id="KW-0456">Lyase</keyword>